<accession>A0AAE1A2T5</accession>
<proteinExistence type="predicted"/>
<dbReference type="EMBL" id="JAWDGP010002798">
    <property type="protein sequence ID" value="KAK3779853.1"/>
    <property type="molecule type" value="Genomic_DNA"/>
</dbReference>
<protein>
    <submittedName>
        <fullName evidence="2">Uncharacterized protein</fullName>
    </submittedName>
</protein>
<comment type="caution">
    <text evidence="2">The sequence shown here is derived from an EMBL/GenBank/DDBJ whole genome shotgun (WGS) entry which is preliminary data.</text>
</comment>
<keyword evidence="3" id="KW-1185">Reference proteome</keyword>
<gene>
    <name evidence="2" type="ORF">RRG08_020198</name>
</gene>
<evidence type="ECO:0000313" key="2">
    <source>
        <dbReference type="EMBL" id="KAK3779853.1"/>
    </source>
</evidence>
<feature type="compositionally biased region" description="Basic and acidic residues" evidence="1">
    <location>
        <begin position="1"/>
        <end position="10"/>
    </location>
</feature>
<sequence>MAAGHGREECPGTDTPPRPVHATRLSLLISPSPSHTNRHNFWEGLLIGSSENQWFVNGTKVNMTVQKHNFEPMISLTNDIIRQSSLNAGNLDCRIESETVKGSSLYSPAQAQAAGTQPVSQVRPFDRSVSPWGKHRPPRCTNTEAEVKKSRSTRAAVCAVVDLAYSTLATCAETIAKSVCTERLVLNWSRHLRYRDSGRVRCQLFYCRPSTGG</sequence>
<name>A0AAE1A2T5_9GAST</name>
<evidence type="ECO:0000256" key="1">
    <source>
        <dbReference type="SAM" id="MobiDB-lite"/>
    </source>
</evidence>
<dbReference type="AlphaFoldDB" id="A0AAE1A2T5"/>
<dbReference type="Proteomes" id="UP001283361">
    <property type="component" value="Unassembled WGS sequence"/>
</dbReference>
<reference evidence="2" key="1">
    <citation type="journal article" date="2023" name="G3 (Bethesda)">
        <title>A reference genome for the long-term kleptoplast-retaining sea slug Elysia crispata morphotype clarki.</title>
        <authorList>
            <person name="Eastman K.E."/>
            <person name="Pendleton A.L."/>
            <person name="Shaikh M.A."/>
            <person name="Suttiyut T."/>
            <person name="Ogas R."/>
            <person name="Tomko P."/>
            <person name="Gavelis G."/>
            <person name="Widhalm J.R."/>
            <person name="Wisecaver J.H."/>
        </authorList>
    </citation>
    <scope>NUCLEOTIDE SEQUENCE</scope>
    <source>
        <strain evidence="2">ECLA1</strain>
    </source>
</reference>
<feature type="region of interest" description="Disordered" evidence="1">
    <location>
        <begin position="1"/>
        <end position="20"/>
    </location>
</feature>
<organism evidence="2 3">
    <name type="scientific">Elysia crispata</name>
    <name type="common">lettuce slug</name>
    <dbReference type="NCBI Taxonomy" id="231223"/>
    <lineage>
        <taxon>Eukaryota</taxon>
        <taxon>Metazoa</taxon>
        <taxon>Spiralia</taxon>
        <taxon>Lophotrochozoa</taxon>
        <taxon>Mollusca</taxon>
        <taxon>Gastropoda</taxon>
        <taxon>Heterobranchia</taxon>
        <taxon>Euthyneura</taxon>
        <taxon>Panpulmonata</taxon>
        <taxon>Sacoglossa</taxon>
        <taxon>Placobranchoidea</taxon>
        <taxon>Plakobranchidae</taxon>
        <taxon>Elysia</taxon>
    </lineage>
</organism>
<evidence type="ECO:0000313" key="3">
    <source>
        <dbReference type="Proteomes" id="UP001283361"/>
    </source>
</evidence>